<name>A0A212CXZ8_CEREH</name>
<sequence>MGLVDMHQFTKTVLSSENAPSFSLDNYLLHLAWFPHFVGSQNWLKNAVIIYSVLIKSVLPLLSKSSN</sequence>
<organism evidence="1 2">
    <name type="scientific">Cervus elaphus hippelaphus</name>
    <name type="common">European red deer</name>
    <dbReference type="NCBI Taxonomy" id="46360"/>
    <lineage>
        <taxon>Eukaryota</taxon>
        <taxon>Metazoa</taxon>
        <taxon>Chordata</taxon>
        <taxon>Craniata</taxon>
        <taxon>Vertebrata</taxon>
        <taxon>Euteleostomi</taxon>
        <taxon>Mammalia</taxon>
        <taxon>Eutheria</taxon>
        <taxon>Laurasiatheria</taxon>
        <taxon>Artiodactyla</taxon>
        <taxon>Ruminantia</taxon>
        <taxon>Pecora</taxon>
        <taxon>Cervidae</taxon>
        <taxon>Cervinae</taxon>
        <taxon>Cervus</taxon>
    </lineage>
</organism>
<comment type="caution">
    <text evidence="1">The sequence shown here is derived from an EMBL/GenBank/DDBJ whole genome shotgun (WGS) entry which is preliminary data.</text>
</comment>
<dbReference type="EMBL" id="MKHE01000011">
    <property type="protein sequence ID" value="OWK10869.1"/>
    <property type="molecule type" value="Genomic_DNA"/>
</dbReference>
<proteinExistence type="predicted"/>
<gene>
    <name evidence="1" type="ORF">Celaphus_00005479</name>
</gene>
<dbReference type="AlphaFoldDB" id="A0A212CXZ8"/>
<dbReference type="Proteomes" id="UP000242450">
    <property type="component" value="Chromosome 11"/>
</dbReference>
<protein>
    <submittedName>
        <fullName evidence="1">Uncharacterized protein</fullName>
    </submittedName>
</protein>
<evidence type="ECO:0000313" key="2">
    <source>
        <dbReference type="Proteomes" id="UP000242450"/>
    </source>
</evidence>
<reference evidence="1 2" key="1">
    <citation type="journal article" date="2018" name="Mol. Genet. Genomics">
        <title>The red deer Cervus elaphus genome CerEla1.0: sequencing, annotating, genes, and chromosomes.</title>
        <authorList>
            <person name="Bana N.A."/>
            <person name="Nyiri A."/>
            <person name="Nagy J."/>
            <person name="Frank K."/>
            <person name="Nagy T."/>
            <person name="Steger V."/>
            <person name="Schiller M."/>
            <person name="Lakatos P."/>
            <person name="Sugar L."/>
            <person name="Horn P."/>
            <person name="Barta E."/>
            <person name="Orosz L."/>
        </authorList>
    </citation>
    <scope>NUCLEOTIDE SEQUENCE [LARGE SCALE GENOMIC DNA]</scope>
    <source>
        <strain evidence="1">Hungarian</strain>
    </source>
</reference>
<evidence type="ECO:0000313" key="1">
    <source>
        <dbReference type="EMBL" id="OWK10869.1"/>
    </source>
</evidence>
<keyword evidence="2" id="KW-1185">Reference proteome</keyword>
<accession>A0A212CXZ8</accession>